<dbReference type="InterPro" id="IPR046201">
    <property type="entry name" value="DUF6234"/>
</dbReference>
<dbReference type="EMBL" id="AOPZ01000007">
    <property type="protein sequence ID" value="EPH46795.1"/>
    <property type="molecule type" value="Genomic_DNA"/>
</dbReference>
<dbReference type="RefSeq" id="WP_016638342.1">
    <property type="nucleotide sequence ID" value="NZ_AOPZ01000007.1"/>
</dbReference>
<dbReference type="Pfam" id="PF19747">
    <property type="entry name" value="DUF6234"/>
    <property type="match status" value="1"/>
</dbReference>
<keyword evidence="1" id="KW-0472">Membrane</keyword>
<dbReference type="PATRIC" id="fig|1286094.4.peg.205"/>
<accession>S4A7M1</accession>
<evidence type="ECO:0000259" key="2">
    <source>
        <dbReference type="Pfam" id="PF19747"/>
    </source>
</evidence>
<proteinExistence type="predicted"/>
<evidence type="ECO:0000256" key="1">
    <source>
        <dbReference type="SAM" id="Phobius"/>
    </source>
</evidence>
<dbReference type="AlphaFoldDB" id="S4A7M1"/>
<evidence type="ECO:0000313" key="3">
    <source>
        <dbReference type="EMBL" id="EPH46795.1"/>
    </source>
</evidence>
<keyword evidence="1" id="KW-0812">Transmembrane</keyword>
<comment type="caution">
    <text evidence="3">The sequence shown here is derived from an EMBL/GenBank/DDBJ whole genome shotgun (WGS) entry which is preliminary data.</text>
</comment>
<reference evidence="3 4" key="1">
    <citation type="submission" date="2013-02" db="EMBL/GenBank/DDBJ databases">
        <title>Draft Genome Sequence of Streptomyces aurantiacus, Which Produces Setomimycin.</title>
        <authorList>
            <person name="Gruening B.A."/>
            <person name="Praeg A."/>
            <person name="Erxleben A."/>
            <person name="Guenther S."/>
            <person name="Mueller M."/>
        </authorList>
    </citation>
    <scope>NUCLEOTIDE SEQUENCE [LARGE SCALE GENOMIC DNA]</scope>
    <source>
        <strain evidence="3 4">JA 4570</strain>
    </source>
</reference>
<keyword evidence="1" id="KW-1133">Transmembrane helix</keyword>
<evidence type="ECO:0000313" key="4">
    <source>
        <dbReference type="Proteomes" id="UP000014629"/>
    </source>
</evidence>
<dbReference type="OrthoDB" id="4229942at2"/>
<gene>
    <name evidence="3" type="ORF">STRAU_0208</name>
</gene>
<dbReference type="Proteomes" id="UP000014629">
    <property type="component" value="Unassembled WGS sequence"/>
</dbReference>
<protein>
    <recommendedName>
        <fullName evidence="2">DUF6234 domain-containing protein</fullName>
    </recommendedName>
</protein>
<feature type="domain" description="DUF6234" evidence="2">
    <location>
        <begin position="20"/>
        <end position="147"/>
    </location>
</feature>
<name>S4A7M1_9ACTN</name>
<sequence>MSPSGLPSAPPAFDASADSRADLGPDVATAVGLFLLEGAFLCVVFGMWFLSGFSLDPAADTEPDRLGGYLVAAGAAGLFAVLAVVAARRMRAVVTLWTQALMAALVTVAVLGGMEYQERVDRRSEPVPASTWTGPVGCRSGGGSDECASTGG</sequence>
<feature type="transmembrane region" description="Helical" evidence="1">
    <location>
        <begin position="69"/>
        <end position="87"/>
    </location>
</feature>
<feature type="transmembrane region" description="Helical" evidence="1">
    <location>
        <begin position="27"/>
        <end position="49"/>
    </location>
</feature>
<keyword evidence="4" id="KW-1185">Reference proteome</keyword>
<feature type="transmembrane region" description="Helical" evidence="1">
    <location>
        <begin position="94"/>
        <end position="114"/>
    </location>
</feature>
<organism evidence="3 4">
    <name type="scientific">Streptomyces aurantiacus JA 4570</name>
    <dbReference type="NCBI Taxonomy" id="1286094"/>
    <lineage>
        <taxon>Bacteria</taxon>
        <taxon>Bacillati</taxon>
        <taxon>Actinomycetota</taxon>
        <taxon>Actinomycetes</taxon>
        <taxon>Kitasatosporales</taxon>
        <taxon>Streptomycetaceae</taxon>
        <taxon>Streptomyces</taxon>
        <taxon>Streptomyces aurantiacus group</taxon>
    </lineage>
</organism>